<gene>
    <name evidence="2" type="ORF">LMG27952_01916</name>
</gene>
<protein>
    <submittedName>
        <fullName evidence="2">Uncharacterized protein</fullName>
    </submittedName>
</protein>
<accession>A0ABM8NHQ3</accession>
<evidence type="ECO:0000313" key="2">
    <source>
        <dbReference type="EMBL" id="CAD6526353.1"/>
    </source>
</evidence>
<dbReference type="EMBL" id="CAJHCQ010000004">
    <property type="protein sequence ID" value="CAD6526353.1"/>
    <property type="molecule type" value="Genomic_DNA"/>
</dbReference>
<comment type="caution">
    <text evidence="2">The sequence shown here is derived from an EMBL/GenBank/DDBJ whole genome shotgun (WGS) entry which is preliminary data.</text>
</comment>
<evidence type="ECO:0000313" key="3">
    <source>
        <dbReference type="Proteomes" id="UP000656319"/>
    </source>
</evidence>
<evidence type="ECO:0000256" key="1">
    <source>
        <dbReference type="SAM" id="MobiDB-lite"/>
    </source>
</evidence>
<dbReference type="Proteomes" id="UP000656319">
    <property type="component" value="Unassembled WGS sequence"/>
</dbReference>
<proteinExistence type="predicted"/>
<sequence>MKALSPGSANQGVPPRAIWLSIHSQHYAGHMTLHSPVSHGFAPLVEIQPMNGGGLTSRRAMMTDRQPHSRMVHRA</sequence>
<feature type="region of interest" description="Disordered" evidence="1">
    <location>
        <begin position="52"/>
        <end position="75"/>
    </location>
</feature>
<name>A0ABM8NHQ3_9BURK</name>
<reference evidence="2 3" key="1">
    <citation type="submission" date="2020-10" db="EMBL/GenBank/DDBJ databases">
        <authorList>
            <person name="Peeters C."/>
        </authorList>
    </citation>
    <scope>NUCLEOTIDE SEQUENCE [LARGE SCALE GENOMIC DNA]</scope>
    <source>
        <strain evidence="2 3">LMG 27952</strain>
    </source>
</reference>
<organism evidence="2 3">
    <name type="scientific">Paraburkholderia hiiakae</name>
    <dbReference type="NCBI Taxonomy" id="1081782"/>
    <lineage>
        <taxon>Bacteria</taxon>
        <taxon>Pseudomonadati</taxon>
        <taxon>Pseudomonadota</taxon>
        <taxon>Betaproteobacteria</taxon>
        <taxon>Burkholderiales</taxon>
        <taxon>Burkholderiaceae</taxon>
        <taxon>Paraburkholderia</taxon>
    </lineage>
</organism>
<keyword evidence="3" id="KW-1185">Reference proteome</keyword>